<dbReference type="NCBIfam" id="NF006148">
    <property type="entry name" value="PRK08295.1-5"/>
    <property type="match status" value="1"/>
</dbReference>
<dbReference type="GO" id="GO:0003677">
    <property type="term" value="F:DNA binding"/>
    <property type="evidence" value="ECO:0007669"/>
    <property type="project" value="UniProtKB-KW"/>
</dbReference>
<dbReference type="PANTHER" id="PTHR30385">
    <property type="entry name" value="SIGMA FACTOR F FLAGELLAR"/>
    <property type="match status" value="1"/>
</dbReference>
<dbReference type="SUPFAM" id="SSF88946">
    <property type="entry name" value="Sigma2 domain of RNA polymerase sigma factors"/>
    <property type="match status" value="1"/>
</dbReference>
<name>C4FQG6_9FIRM</name>
<dbReference type="PIRSF" id="PIRSF002939">
    <property type="entry name" value="RNA_polymerase_sigma-H_factor"/>
    <property type="match status" value="1"/>
</dbReference>
<dbReference type="InterPro" id="IPR016371">
    <property type="entry name" value="RNA_pol_sigma-H_factor"/>
</dbReference>
<dbReference type="EMBL" id="ACIK02000010">
    <property type="protein sequence ID" value="EEP65159.1"/>
    <property type="molecule type" value="Genomic_DNA"/>
</dbReference>
<dbReference type="NCBIfam" id="TIGR02937">
    <property type="entry name" value="sigma70-ECF"/>
    <property type="match status" value="1"/>
</dbReference>
<evidence type="ECO:0000256" key="3">
    <source>
        <dbReference type="ARBA" id="ARBA00023125"/>
    </source>
</evidence>
<organism evidence="7 8">
    <name type="scientific">Veillonella dispar ATCC 17748</name>
    <dbReference type="NCBI Taxonomy" id="546273"/>
    <lineage>
        <taxon>Bacteria</taxon>
        <taxon>Bacillati</taxon>
        <taxon>Bacillota</taxon>
        <taxon>Negativicutes</taxon>
        <taxon>Veillonellales</taxon>
        <taxon>Veillonellaceae</taxon>
        <taxon>Veillonella</taxon>
    </lineage>
</organism>
<dbReference type="InterPro" id="IPR013249">
    <property type="entry name" value="RNA_pol_sigma70_r4_t2"/>
</dbReference>
<dbReference type="Proteomes" id="UP000003529">
    <property type="component" value="Unassembled WGS sequence"/>
</dbReference>
<dbReference type="Gene3D" id="1.20.120.1810">
    <property type="match status" value="1"/>
</dbReference>
<dbReference type="Pfam" id="PF08281">
    <property type="entry name" value="Sigma70_r4_2"/>
    <property type="match status" value="1"/>
</dbReference>
<dbReference type="Pfam" id="PF04542">
    <property type="entry name" value="Sigma70_r2"/>
    <property type="match status" value="1"/>
</dbReference>
<sequence>MNILVFLLNCKEEHMNTIHTRKPDYNFKEMTDEQVVVIAQEEQNEFAIDYIVNKYKNFVRAKARSYFLVGADREDIIQEGMIGLYKATRDFKHDKLASFRAFAELCITRQIITAIKSATRQKHAPLNSYVSLNKPVYTEESERTLIEMLSSAKVTNPEDLIISQEELDDIERNIGHILSELEWEVLEGYLDGRSYQEMAEVTDRSVKSIDNALQRVKRKLEKYLEHRVLDSPRATQEG</sequence>
<dbReference type="InterPro" id="IPR014218">
    <property type="entry name" value="RNA_pol_sigma-H"/>
</dbReference>
<gene>
    <name evidence="7" type="primary">sigH</name>
    <name evidence="7" type="ORF">VEIDISOL_01033</name>
</gene>
<protein>
    <submittedName>
        <fullName evidence="7">RNA polymerase sigma-H factor</fullName>
    </submittedName>
</protein>
<accession>C4FQG6</accession>
<dbReference type="InterPro" id="IPR036388">
    <property type="entry name" value="WH-like_DNA-bd_sf"/>
</dbReference>
<evidence type="ECO:0000259" key="5">
    <source>
        <dbReference type="Pfam" id="PF04542"/>
    </source>
</evidence>
<dbReference type="GO" id="GO:0006352">
    <property type="term" value="P:DNA-templated transcription initiation"/>
    <property type="evidence" value="ECO:0007669"/>
    <property type="project" value="InterPro"/>
</dbReference>
<dbReference type="Gene3D" id="1.10.10.10">
    <property type="entry name" value="Winged helix-like DNA-binding domain superfamily/Winged helix DNA-binding domain"/>
    <property type="match status" value="1"/>
</dbReference>
<dbReference type="NCBIfam" id="TIGR02859">
    <property type="entry name" value="spore_sigH"/>
    <property type="match status" value="1"/>
</dbReference>
<evidence type="ECO:0000256" key="4">
    <source>
        <dbReference type="ARBA" id="ARBA00023163"/>
    </source>
</evidence>
<dbReference type="SUPFAM" id="SSF88659">
    <property type="entry name" value="Sigma3 and sigma4 domains of RNA polymerase sigma factors"/>
    <property type="match status" value="1"/>
</dbReference>
<dbReference type="eggNOG" id="COG1595">
    <property type="taxonomic scope" value="Bacteria"/>
</dbReference>
<feature type="domain" description="RNA polymerase sigma factor 70 region 4 type 2" evidence="6">
    <location>
        <begin position="184"/>
        <end position="220"/>
    </location>
</feature>
<dbReference type="NCBIfam" id="NF006145">
    <property type="entry name" value="PRK08295.1-2"/>
    <property type="match status" value="1"/>
</dbReference>
<dbReference type="NCBIfam" id="NF006147">
    <property type="entry name" value="PRK08295.1-4"/>
    <property type="match status" value="1"/>
</dbReference>
<dbReference type="PANTHER" id="PTHR30385:SF1">
    <property type="entry name" value="RNA POLYMERASE SIGMA-H FACTOR"/>
    <property type="match status" value="1"/>
</dbReference>
<keyword evidence="1" id="KW-0805">Transcription regulation</keyword>
<comment type="caution">
    <text evidence="7">The sequence shown here is derived from an EMBL/GenBank/DDBJ whole genome shotgun (WGS) entry which is preliminary data.</text>
</comment>
<keyword evidence="4" id="KW-0804">Transcription</keyword>
<evidence type="ECO:0000313" key="7">
    <source>
        <dbReference type="EMBL" id="EEP65159.1"/>
    </source>
</evidence>
<proteinExistence type="predicted"/>
<keyword evidence="3" id="KW-0238">DNA-binding</keyword>
<dbReference type="HOGENOM" id="CLU_090333_0_1_9"/>
<dbReference type="InterPro" id="IPR014284">
    <property type="entry name" value="RNA_pol_sigma-70_dom"/>
</dbReference>
<keyword evidence="8" id="KW-1185">Reference proteome</keyword>
<evidence type="ECO:0000256" key="2">
    <source>
        <dbReference type="ARBA" id="ARBA00023082"/>
    </source>
</evidence>
<dbReference type="GO" id="GO:0016987">
    <property type="term" value="F:sigma factor activity"/>
    <property type="evidence" value="ECO:0007669"/>
    <property type="project" value="UniProtKB-KW"/>
</dbReference>
<evidence type="ECO:0000313" key="8">
    <source>
        <dbReference type="Proteomes" id="UP000003529"/>
    </source>
</evidence>
<dbReference type="InterPro" id="IPR007627">
    <property type="entry name" value="RNA_pol_sigma70_r2"/>
</dbReference>
<evidence type="ECO:0000256" key="1">
    <source>
        <dbReference type="ARBA" id="ARBA00023015"/>
    </source>
</evidence>
<dbReference type="InterPro" id="IPR013325">
    <property type="entry name" value="RNA_pol_sigma_r2"/>
</dbReference>
<dbReference type="AlphaFoldDB" id="C4FQG6"/>
<evidence type="ECO:0000259" key="6">
    <source>
        <dbReference type="Pfam" id="PF08281"/>
    </source>
</evidence>
<reference evidence="7" key="1">
    <citation type="submission" date="2009-04" db="EMBL/GenBank/DDBJ databases">
        <authorList>
            <person name="Weinstock G."/>
            <person name="Sodergren E."/>
            <person name="Clifton S."/>
            <person name="Fulton L."/>
            <person name="Fulton B."/>
            <person name="Courtney L."/>
            <person name="Fronick C."/>
            <person name="Harrison M."/>
            <person name="Strong C."/>
            <person name="Farmer C."/>
            <person name="Delahaunty K."/>
            <person name="Markovic C."/>
            <person name="Hall O."/>
            <person name="Minx P."/>
            <person name="Tomlinson C."/>
            <person name="Mitreva M."/>
            <person name="Nelson J."/>
            <person name="Hou S."/>
            <person name="Wollam A."/>
            <person name="Pepin K.H."/>
            <person name="Johnson M."/>
            <person name="Bhonagiri V."/>
            <person name="Nash W.E."/>
            <person name="Warren W."/>
            <person name="Chinwalla A."/>
            <person name="Mardis E.R."/>
            <person name="Wilson R.K."/>
        </authorList>
    </citation>
    <scope>NUCLEOTIDE SEQUENCE [LARGE SCALE GENOMIC DNA]</scope>
    <source>
        <strain evidence="7">ATCC 17748</strain>
    </source>
</reference>
<feature type="domain" description="RNA polymerase sigma-70 region 2" evidence="5">
    <location>
        <begin position="52"/>
        <end position="120"/>
    </location>
</feature>
<dbReference type="InterPro" id="IPR013324">
    <property type="entry name" value="RNA_pol_sigma_r3/r4-like"/>
</dbReference>
<keyword evidence="2" id="KW-0731">Sigma factor</keyword>